<keyword evidence="1" id="KW-1133">Transmembrane helix</keyword>
<proteinExistence type="predicted"/>
<dbReference type="GO" id="GO:0050114">
    <property type="term" value="F:myo-inosose-2 dehydratase activity"/>
    <property type="evidence" value="ECO:0007669"/>
    <property type="project" value="UniProtKB-EC"/>
</dbReference>
<sequence>MTQISAKTQEQVIVTSPKGIKSVCKQINRLLISLFLVILMGITTTLPASAEVKSVPKTPIFNPEEVRLGITPTGWSNSDDLTMDLNPPISYKQIISEIALAGFKGLQGAPKFPKDTATLKKDLEVRGLTISEPWVGTFFTIGAEEDSQKIFKEQMEFMKNFDSKAIVVAELGGAVHQQPIEPLKNRPQFTDKQWELLINGLNSLGDQAFANGMILCYHPHVGTGVETRADIDRLMAGTKDHNVNLLLDTGHLYYSGVSQSGILDLIDTYGSRIKHVHLKNIRQNILDKAKEKQLSFLNAIRSGVFTVPGDKNGIIDFKTILNKLAAVKYQGWLMVEAEQDPSNAIKPLREPLEYALLARGYLHKVTGL</sequence>
<dbReference type="InterPro" id="IPR036237">
    <property type="entry name" value="Xyl_isomerase-like_sf"/>
</dbReference>
<dbReference type="Gene3D" id="3.20.20.150">
    <property type="entry name" value="Divalent-metal-dependent TIM barrel enzymes"/>
    <property type="match status" value="1"/>
</dbReference>
<dbReference type="InterPro" id="IPR030823">
    <property type="entry name" value="IolE/MocC"/>
</dbReference>
<feature type="transmembrane region" description="Helical" evidence="1">
    <location>
        <begin position="30"/>
        <end position="50"/>
    </location>
</feature>
<dbReference type="InterPro" id="IPR050312">
    <property type="entry name" value="IolE/XylAMocC-like"/>
</dbReference>
<feature type="domain" description="Xylose isomerase-like TIM barrel" evidence="2">
    <location>
        <begin position="97"/>
        <end position="351"/>
    </location>
</feature>
<evidence type="ECO:0000313" key="3">
    <source>
        <dbReference type="EMBL" id="MDB9535776.1"/>
    </source>
</evidence>
<gene>
    <name evidence="3" type="primary">iolE</name>
    <name evidence="3" type="ORF">PN451_07985</name>
</gene>
<protein>
    <submittedName>
        <fullName evidence="3">Myo-inosose-2 dehydratase</fullName>
        <ecNumber evidence="3">4.2.1.44</ecNumber>
    </submittedName>
</protein>
<dbReference type="Pfam" id="PF01261">
    <property type="entry name" value="AP_endonuc_2"/>
    <property type="match status" value="1"/>
</dbReference>
<accession>A0ABT5AH04</accession>
<comment type="caution">
    <text evidence="3">The sequence shown here is derived from an EMBL/GenBank/DDBJ whole genome shotgun (WGS) entry which is preliminary data.</text>
</comment>
<dbReference type="NCBIfam" id="TIGR04379">
    <property type="entry name" value="myo_inos_iolE"/>
    <property type="match status" value="1"/>
</dbReference>
<dbReference type="InterPro" id="IPR013022">
    <property type="entry name" value="Xyl_isomerase-like_TIM-brl"/>
</dbReference>
<dbReference type="PANTHER" id="PTHR12110">
    <property type="entry name" value="HYDROXYPYRUVATE ISOMERASE"/>
    <property type="match status" value="1"/>
</dbReference>
<keyword evidence="4" id="KW-1185">Reference proteome</keyword>
<keyword evidence="3" id="KW-0456">Lyase</keyword>
<reference evidence="3 4" key="1">
    <citation type="submission" date="2023-01" db="EMBL/GenBank/DDBJ databases">
        <title>Genomes from the Australian National Cyanobacteria Reference Collection.</title>
        <authorList>
            <person name="Willis A."/>
            <person name="Lee E.M.F."/>
        </authorList>
    </citation>
    <scope>NUCLEOTIDE SEQUENCE [LARGE SCALE GENOMIC DNA]</scope>
    <source>
        <strain evidence="3 4">CS-1226</strain>
    </source>
</reference>
<evidence type="ECO:0000313" key="4">
    <source>
        <dbReference type="Proteomes" id="UP001211249"/>
    </source>
</evidence>
<dbReference type="SUPFAM" id="SSF51658">
    <property type="entry name" value="Xylose isomerase-like"/>
    <property type="match status" value="1"/>
</dbReference>
<dbReference type="Proteomes" id="UP001211249">
    <property type="component" value="Unassembled WGS sequence"/>
</dbReference>
<evidence type="ECO:0000256" key="1">
    <source>
        <dbReference type="SAM" id="Phobius"/>
    </source>
</evidence>
<dbReference type="PANTHER" id="PTHR12110:SF41">
    <property type="entry name" value="INOSOSE DEHYDRATASE"/>
    <property type="match status" value="1"/>
</dbReference>
<evidence type="ECO:0000259" key="2">
    <source>
        <dbReference type="Pfam" id="PF01261"/>
    </source>
</evidence>
<name>A0ABT5AH04_9CYAN</name>
<dbReference type="RefSeq" id="WP_271795664.1">
    <property type="nucleotide sequence ID" value="NZ_JAQMUC010000042.1"/>
</dbReference>
<dbReference type="EC" id="4.2.1.44" evidence="3"/>
<organism evidence="3 4">
    <name type="scientific">Dolichospermum planctonicum CS-1226</name>
    <dbReference type="NCBI Taxonomy" id="3021751"/>
    <lineage>
        <taxon>Bacteria</taxon>
        <taxon>Bacillati</taxon>
        <taxon>Cyanobacteriota</taxon>
        <taxon>Cyanophyceae</taxon>
        <taxon>Nostocales</taxon>
        <taxon>Aphanizomenonaceae</taxon>
        <taxon>Dolichospermum</taxon>
        <taxon>Dolichospermum planctonicum</taxon>
    </lineage>
</organism>
<dbReference type="EMBL" id="JAQMUC010000042">
    <property type="protein sequence ID" value="MDB9535776.1"/>
    <property type="molecule type" value="Genomic_DNA"/>
</dbReference>
<keyword evidence="1" id="KW-0472">Membrane</keyword>
<keyword evidence="1" id="KW-0812">Transmembrane</keyword>